<dbReference type="Pfam" id="PF05593">
    <property type="entry name" value="RHS_repeat"/>
    <property type="match status" value="1"/>
</dbReference>
<name>A0ABS4G8L3_9CLOT</name>
<dbReference type="Pfam" id="PF20148">
    <property type="entry name" value="DUF6531"/>
    <property type="match status" value="1"/>
</dbReference>
<dbReference type="InterPro" id="IPR031325">
    <property type="entry name" value="RHS_repeat"/>
</dbReference>
<dbReference type="Gene3D" id="2.180.10.10">
    <property type="entry name" value="RHS repeat-associated core"/>
    <property type="match status" value="2"/>
</dbReference>
<organism evidence="9 10">
    <name type="scientific">Youngiibacter multivorans</name>
    <dbReference type="NCBI Taxonomy" id="937251"/>
    <lineage>
        <taxon>Bacteria</taxon>
        <taxon>Bacillati</taxon>
        <taxon>Bacillota</taxon>
        <taxon>Clostridia</taxon>
        <taxon>Eubacteriales</taxon>
        <taxon>Clostridiaceae</taxon>
        <taxon>Youngiibacter</taxon>
    </lineage>
</organism>
<dbReference type="PANTHER" id="PTHR32305:SF17">
    <property type="entry name" value="TRNA NUCLEASE WAPA"/>
    <property type="match status" value="1"/>
</dbReference>
<evidence type="ECO:0000256" key="1">
    <source>
        <dbReference type="ARBA" id="ARBA00004613"/>
    </source>
</evidence>
<sequence>MTKFKKAISFFLCLALAMTPVPRKVLATELTKADAPNVKVEKPEIIGEIIEKREKNVKHFLNDDMSYTAVIYPSAVHYLEDGKLTDIDNSLSDGVDESNAPVLENRKNSYKVKIAKSSNASKLVTIRKDQYEIAWNLDGGDKTKVVIVVPEGELPEDKTVLRNLQSTARYEEILPGMDLEYAVMAEEVKENIVVKSRMEVPELSFSLYLKNMVPVLDESGSIMLRDMATGEEVMEMPAPFMVDALGEASYGVEVGLTEVKAGSEYRLTLKVDNAWLADESRQYPVVIDPVVSTTVERTKIFDAPVSSAYPNTNYVNMGLLKAGYGASSYVNRSFLQFTLPALTAADLIVDASLNLATYTSVVTPRQIEVYKVNSAWSSSTITWNNKPSYNSVKAEEYQMVSGSSGSRFDWDITGIVKEWYSTGVNNGLMLKNSIETSGYYIDFHSSDTSYGEAYRPQITISYVNNSGLEGYWTYHSQSVGRAGTGYVNDYNGNLVLVHEDISLTGSRLPLSLVHVWNSNEAGTDMGYGAGWRTSLSQTVVPRTIDGIQYYAYTDEDGTIHYFLYDSAKGKYVDESGIDMSMAINGGSTEERYVITDKGGNSLIFSSLGKLGKIRELEGNQMTLAYGGNGALYTVTDGSGRVLTLNTDGTGRLLSISDPAGRSTSFTYNGTQLERITYPDGKYSTYAYDGNKKLVTATNHDGYRIGWSYYGVAPYRVQKISETSTSRALGGELTLSYGYNTTVFTDYLGRSNTYQFNNQGNTISIKDNGGYGAYYGYGTAGSTKNKLTIESKLQKTVVNELRNHGGESGSYWTLEQHNGSTGTLAYVSDQKQLGNQSIRITKTGNAGTVFASQLVTLAKGNTYTLSAYMKTSGVTSGSSMGALAAVRYQDAAGWKYAYGKYVSGTNDWTRVEVSFTIPSNAISGSAYACIGIEGESGTAWFDSIQLEEGSIANRYSLVQNGDFKYGLDGWSSGGFTTGDGAVVTSDSNHPSSIDDNVLKINGNAGTNKSLVQNINVSGSAGDVFVMGGWAKGASVPLSGLRYFALDLVIRKTDGTTQWAAVNFNEDSGDWQYMSSPIIADGSYSSISIYALYYLNHNTAYFDGIQLYREEYGQSYQYDSNGNVTSTVDLAKQNTSFDYNTQNDLVKLTDPKGSFFTYEYSADGKRRLTKATSAENVVYSFEYDSYGNPRKAKVSGATSFMESSSTYTASGAYADTITDSSGNSVSYAYNESKGTLTSVTDPKGKTATYSYDSNTDALTGVSKTVDGSVVTNGYTYENDRLKTIAHNGFSYTFGYDALGNSTTVSAGSQTLITNSFDLRTGRLLESTYGNGHKVATDYDNLDRVATYKVWNSATGQYEVKFRYGYDASGNLGYLEDVVNSASYRYVYDLADRLVKISGSDGSSLTNGFDVNNNVSSITETGNGTTYTTSYEYDKDNRPKKVTLGSGAYGLTSYGELGRIDTSVISTGSATWTVNYAYHAGVNGSTTARIASITNNGSAISYTYDQNGNIETITDGTRFTKYYYNELNEVIREDNGYLNKSITYTYDAGGNILNKKEYAYTNGTLGTVLSTIAYTYGDTNWKDKLTAYNGKAISYDAIGNPLSYDGWTYTWENGRQLKSLSNASTSLSFKYNSDGIRTEKTVNGVTTKYTVFGDKVSFETTGSDKIHYSYDASGNLFSMNLNGTEYYYVRNAQGDITGLIDNAGNLVVSYTYDTWGKLIATTGSLASTIGVKNPYRYRGYRYDTETGLYYVGARYYDPEIGRFINVDTTDILDGGNDHMLENNLFAYCFNNPVNMSDEDGHWPKWAMKALIGAGSIALGAAITVATGGAGAAFIPALVAGTQAALASAAIGAAVGAGTSAVSHRVSTGSWKGTEKAALNGAINGAVEGFMTGGIMAGASQVLSGGFKVAANLGAKTGRNGGINLAKNVKILSTNNVNFHEAGGTLLKIGTKVSNIRFDVGVKSLFHMNVQFTQNIHVPIGIIGSGIYGGFRK</sequence>
<evidence type="ECO:0000313" key="10">
    <source>
        <dbReference type="Proteomes" id="UP001519271"/>
    </source>
</evidence>
<evidence type="ECO:0000259" key="7">
    <source>
        <dbReference type="Pfam" id="PF24517"/>
    </source>
</evidence>
<gene>
    <name evidence="9" type="ORF">J2Z34_003404</name>
</gene>
<evidence type="ECO:0000256" key="3">
    <source>
        <dbReference type="ARBA" id="ARBA00022729"/>
    </source>
</evidence>
<dbReference type="InterPro" id="IPR008979">
    <property type="entry name" value="Galactose-bd-like_sf"/>
</dbReference>
<keyword evidence="2" id="KW-0964">Secreted</keyword>
<dbReference type="NCBIfam" id="TIGR01643">
    <property type="entry name" value="YD_repeat_2x"/>
    <property type="match status" value="1"/>
</dbReference>
<dbReference type="InterPro" id="IPR056823">
    <property type="entry name" value="TEN-like_YD-shell"/>
</dbReference>
<feature type="domain" description="Teneurin-like YD-shell" evidence="8">
    <location>
        <begin position="1580"/>
        <end position="1790"/>
    </location>
</feature>
<keyword evidence="4" id="KW-0677">Repeat</keyword>
<feature type="signal peptide" evidence="5">
    <location>
        <begin position="1"/>
        <end position="27"/>
    </location>
</feature>
<keyword evidence="10" id="KW-1185">Reference proteome</keyword>
<keyword evidence="3 5" id="KW-0732">Signal</keyword>
<evidence type="ECO:0000256" key="2">
    <source>
        <dbReference type="ARBA" id="ARBA00022525"/>
    </source>
</evidence>
<reference evidence="9 10" key="1">
    <citation type="submission" date="2021-03" db="EMBL/GenBank/DDBJ databases">
        <title>Genomic Encyclopedia of Type Strains, Phase IV (KMG-IV): sequencing the most valuable type-strain genomes for metagenomic binning, comparative biology and taxonomic classification.</title>
        <authorList>
            <person name="Goeker M."/>
        </authorList>
    </citation>
    <scope>NUCLEOTIDE SEQUENCE [LARGE SCALE GENOMIC DNA]</scope>
    <source>
        <strain evidence="9 10">DSM 6139</strain>
    </source>
</reference>
<dbReference type="InterPro" id="IPR022385">
    <property type="entry name" value="Rhs_assc_core"/>
</dbReference>
<dbReference type="Proteomes" id="UP001519271">
    <property type="component" value="Unassembled WGS sequence"/>
</dbReference>
<dbReference type="InterPro" id="IPR050708">
    <property type="entry name" value="T6SS_VgrG/RHS"/>
</dbReference>
<dbReference type="InterPro" id="IPR045351">
    <property type="entry name" value="DUF6531"/>
</dbReference>
<dbReference type="Pfam" id="PF24517">
    <property type="entry name" value="CBM96"/>
    <property type="match status" value="1"/>
</dbReference>
<dbReference type="InterPro" id="IPR006530">
    <property type="entry name" value="YD"/>
</dbReference>
<comment type="caution">
    <text evidence="9">The sequence shown here is derived from an EMBL/GenBank/DDBJ whole genome shotgun (WGS) entry which is preliminary data.</text>
</comment>
<accession>A0ABS4G8L3</accession>
<dbReference type="NCBIfam" id="TIGR03696">
    <property type="entry name" value="Rhs_assc_core"/>
    <property type="match status" value="1"/>
</dbReference>
<dbReference type="NCBIfam" id="NF033679">
    <property type="entry name" value="DNRLRE_dom"/>
    <property type="match status" value="1"/>
</dbReference>
<dbReference type="Pfam" id="PF25023">
    <property type="entry name" value="TEN_YD-shell"/>
    <property type="match status" value="1"/>
</dbReference>
<dbReference type="EMBL" id="JAGGKC010000047">
    <property type="protein sequence ID" value="MBP1920884.1"/>
    <property type="molecule type" value="Genomic_DNA"/>
</dbReference>
<evidence type="ECO:0000313" key="9">
    <source>
        <dbReference type="EMBL" id="MBP1920884.1"/>
    </source>
</evidence>
<dbReference type="PANTHER" id="PTHR32305">
    <property type="match status" value="1"/>
</dbReference>
<evidence type="ECO:0000256" key="5">
    <source>
        <dbReference type="SAM" id="SignalP"/>
    </source>
</evidence>
<dbReference type="Gene3D" id="2.60.120.260">
    <property type="entry name" value="Galactose-binding domain-like"/>
    <property type="match status" value="1"/>
</dbReference>
<protein>
    <submittedName>
        <fullName evidence="9">RHS repeat-associated protein</fullName>
    </submittedName>
</protein>
<dbReference type="InterPro" id="IPR055372">
    <property type="entry name" value="CBM96"/>
</dbReference>
<dbReference type="SUPFAM" id="SSF49785">
    <property type="entry name" value="Galactose-binding domain-like"/>
    <property type="match status" value="1"/>
</dbReference>
<feature type="domain" description="Carbohydrate-binding module family 96" evidence="7">
    <location>
        <begin position="294"/>
        <end position="450"/>
    </location>
</feature>
<feature type="domain" description="DUF6531" evidence="6">
    <location>
        <begin position="487"/>
        <end position="562"/>
    </location>
</feature>
<feature type="chain" id="PRO_5046583838" evidence="5">
    <location>
        <begin position="28"/>
        <end position="1989"/>
    </location>
</feature>
<evidence type="ECO:0000259" key="8">
    <source>
        <dbReference type="Pfam" id="PF25023"/>
    </source>
</evidence>
<dbReference type="RefSeq" id="WP_209461037.1">
    <property type="nucleotide sequence ID" value="NZ_JAGGKC010000047.1"/>
</dbReference>
<proteinExistence type="predicted"/>
<evidence type="ECO:0000256" key="4">
    <source>
        <dbReference type="ARBA" id="ARBA00022737"/>
    </source>
</evidence>
<evidence type="ECO:0000259" key="6">
    <source>
        <dbReference type="Pfam" id="PF20148"/>
    </source>
</evidence>
<comment type="subcellular location">
    <subcellularLocation>
        <location evidence="1">Secreted</location>
    </subcellularLocation>
</comment>